<feature type="active site" description="Proton acceptor" evidence="5">
    <location>
        <position position="379"/>
    </location>
</feature>
<dbReference type="AlphaFoldDB" id="A0A0L1MMV6"/>
<dbReference type="GO" id="GO:0044281">
    <property type="term" value="P:small molecule metabolic process"/>
    <property type="evidence" value="ECO:0007669"/>
    <property type="project" value="UniProtKB-ARBA"/>
</dbReference>
<evidence type="ECO:0000256" key="1">
    <source>
        <dbReference type="ARBA" id="ARBA00010982"/>
    </source>
</evidence>
<comment type="catalytic activity">
    <reaction evidence="4">
        <text>succinyl-CoA + acetyl-CoA = 3-oxoadipyl-CoA + CoA</text>
        <dbReference type="Rhea" id="RHEA:19481"/>
        <dbReference type="ChEBI" id="CHEBI:57287"/>
        <dbReference type="ChEBI" id="CHEBI:57288"/>
        <dbReference type="ChEBI" id="CHEBI:57292"/>
        <dbReference type="ChEBI" id="CHEBI:57348"/>
        <dbReference type="EC" id="2.3.1.174"/>
    </reaction>
</comment>
<evidence type="ECO:0000313" key="10">
    <source>
        <dbReference type="Proteomes" id="UP000036955"/>
    </source>
</evidence>
<sequence length="392" mass="40569">MNEVVIVAATRTAIGSFQGSLSAIPATELGAAVIRRLLEQTGIDAAQIDEVILGQVLTAGSGQNPARQTAIKAGLPHTTPALTLNKVCGSGLKAVQLAVQAIRCGDAELVIAGGQENMSLAPYVLPKARTGLRLGHAQLQDSVIQDGLWDAFNDYHMGITAENLANQYSISREDQDAFAATSQQKAAAAIEAGYFKGEITPILIPQRKGEPLVFDTDEQPRPDSTLQALGNLKPAFQKNGSVTAGNASTLNDGAAVLMLASAAKALALGLPVLARIKAYASAGVDPSIMGIGPVPATRLVLTKAGWSLDDLDLIEANEAFAAQSLAVGKELGWDMNKVNVNGGAIALGHPIGASGARILVSLLHELIRRDGKKGLATLCIGGGQGVSLVIER</sequence>
<dbReference type="CDD" id="cd00751">
    <property type="entry name" value="thiolase"/>
    <property type="match status" value="1"/>
</dbReference>
<evidence type="ECO:0000256" key="5">
    <source>
        <dbReference type="PIRSR" id="PIRSR000429-1"/>
    </source>
</evidence>
<organism evidence="9 10">
    <name type="scientific">Pseudomonas syringae</name>
    <dbReference type="NCBI Taxonomy" id="317"/>
    <lineage>
        <taxon>Bacteria</taxon>
        <taxon>Pseudomonadati</taxon>
        <taxon>Pseudomonadota</taxon>
        <taxon>Gammaproteobacteria</taxon>
        <taxon>Pseudomonadales</taxon>
        <taxon>Pseudomonadaceae</taxon>
        <taxon>Pseudomonas</taxon>
    </lineage>
</organism>
<evidence type="ECO:0000259" key="8">
    <source>
        <dbReference type="Pfam" id="PF02803"/>
    </source>
</evidence>
<dbReference type="OrthoDB" id="9764638at2"/>
<feature type="active site" description="Proton acceptor" evidence="5">
    <location>
        <position position="349"/>
    </location>
</feature>
<dbReference type="FunFam" id="3.40.47.10:FF:000010">
    <property type="entry name" value="Acetyl-CoA acetyltransferase (Thiolase)"/>
    <property type="match status" value="1"/>
</dbReference>
<evidence type="ECO:0000313" key="9">
    <source>
        <dbReference type="EMBL" id="KNH29574.1"/>
    </source>
</evidence>
<dbReference type="PANTHER" id="PTHR18919:SF107">
    <property type="entry name" value="ACETYL-COA ACETYLTRANSFERASE, CYTOSOLIC"/>
    <property type="match status" value="1"/>
</dbReference>
<dbReference type="EC" id="2.3.1.9" evidence="9"/>
<dbReference type="Pfam" id="PF02803">
    <property type="entry name" value="Thiolase_C"/>
    <property type="match status" value="1"/>
</dbReference>
<keyword evidence="3 6" id="KW-0012">Acyltransferase</keyword>
<dbReference type="PANTHER" id="PTHR18919">
    <property type="entry name" value="ACETYL-COA C-ACYLTRANSFERASE"/>
    <property type="match status" value="1"/>
</dbReference>
<gene>
    <name evidence="9" type="ORF">ACS77_02550</name>
</gene>
<comment type="similarity">
    <text evidence="1 6">Belongs to the thiolase-like superfamily. Thiolase family.</text>
</comment>
<dbReference type="InterPro" id="IPR020616">
    <property type="entry name" value="Thiolase_N"/>
</dbReference>
<dbReference type="NCBIfam" id="NF004206">
    <property type="entry name" value="PRK05656.1"/>
    <property type="match status" value="1"/>
</dbReference>
<dbReference type="NCBIfam" id="TIGR01930">
    <property type="entry name" value="AcCoA-C-Actrans"/>
    <property type="match status" value="1"/>
</dbReference>
<evidence type="ECO:0000256" key="3">
    <source>
        <dbReference type="ARBA" id="ARBA00023315"/>
    </source>
</evidence>
<evidence type="ECO:0000256" key="4">
    <source>
        <dbReference type="ARBA" id="ARBA00048527"/>
    </source>
</evidence>
<proteinExistence type="inferred from homology"/>
<comment type="caution">
    <text evidence="9">The sequence shown here is derived from an EMBL/GenBank/DDBJ whole genome shotgun (WGS) entry which is preliminary data.</text>
</comment>
<name>A0A0L1MMV6_PSESX</name>
<evidence type="ECO:0000256" key="2">
    <source>
        <dbReference type="ARBA" id="ARBA00022679"/>
    </source>
</evidence>
<dbReference type="PROSITE" id="PS00737">
    <property type="entry name" value="THIOLASE_2"/>
    <property type="match status" value="1"/>
</dbReference>
<feature type="active site" description="Acyl-thioester intermediate" evidence="5">
    <location>
        <position position="88"/>
    </location>
</feature>
<dbReference type="Gene3D" id="3.40.47.10">
    <property type="match status" value="2"/>
</dbReference>
<dbReference type="InterPro" id="IPR020610">
    <property type="entry name" value="Thiolase_AS"/>
</dbReference>
<dbReference type="PATRIC" id="fig|317.197.peg.3870"/>
<dbReference type="PROSITE" id="PS00099">
    <property type="entry name" value="THIOLASE_3"/>
    <property type="match status" value="1"/>
</dbReference>
<dbReference type="InterPro" id="IPR020613">
    <property type="entry name" value="Thiolase_CS"/>
</dbReference>
<dbReference type="Pfam" id="PF00108">
    <property type="entry name" value="Thiolase_N"/>
    <property type="match status" value="1"/>
</dbReference>
<evidence type="ECO:0000256" key="6">
    <source>
        <dbReference type="RuleBase" id="RU003557"/>
    </source>
</evidence>
<dbReference type="GO" id="GO:0003985">
    <property type="term" value="F:acetyl-CoA C-acetyltransferase activity"/>
    <property type="evidence" value="ECO:0007669"/>
    <property type="project" value="UniProtKB-EC"/>
</dbReference>
<dbReference type="Proteomes" id="UP000036955">
    <property type="component" value="Unassembled WGS sequence"/>
</dbReference>
<feature type="domain" description="Thiolase C-terminal" evidence="8">
    <location>
        <begin position="271"/>
        <end position="392"/>
    </location>
</feature>
<evidence type="ECO:0000259" key="7">
    <source>
        <dbReference type="Pfam" id="PF00108"/>
    </source>
</evidence>
<dbReference type="InterPro" id="IPR020615">
    <property type="entry name" value="Thiolase_acyl_enz_int_AS"/>
</dbReference>
<accession>A0A0L1MMV6</accession>
<dbReference type="InterPro" id="IPR016039">
    <property type="entry name" value="Thiolase-like"/>
</dbReference>
<dbReference type="InterPro" id="IPR020617">
    <property type="entry name" value="Thiolase_C"/>
</dbReference>
<dbReference type="GO" id="GO:0033812">
    <property type="term" value="F:3-oxoadipyl-CoA thiolase activity"/>
    <property type="evidence" value="ECO:0007669"/>
    <property type="project" value="UniProtKB-EC"/>
</dbReference>
<protein>
    <submittedName>
        <fullName evidence="9">Acetyl-CoA acetyltransferase</fullName>
        <ecNumber evidence="9">2.3.1.9</ecNumber>
    </submittedName>
</protein>
<dbReference type="PIRSF" id="PIRSF000429">
    <property type="entry name" value="Ac-CoA_Ac_transf"/>
    <property type="match status" value="1"/>
</dbReference>
<dbReference type="SUPFAM" id="SSF53901">
    <property type="entry name" value="Thiolase-like"/>
    <property type="match status" value="2"/>
</dbReference>
<keyword evidence="2 6" id="KW-0808">Transferase</keyword>
<dbReference type="PROSITE" id="PS00098">
    <property type="entry name" value="THIOLASE_1"/>
    <property type="match status" value="1"/>
</dbReference>
<feature type="domain" description="Thiolase N-terminal" evidence="7">
    <location>
        <begin position="4"/>
        <end position="262"/>
    </location>
</feature>
<dbReference type="InterPro" id="IPR002155">
    <property type="entry name" value="Thiolase"/>
</dbReference>
<reference evidence="9 10" key="1">
    <citation type="submission" date="2015-06" db="EMBL/GenBank/DDBJ databases">
        <authorList>
            <person name="Hoefler B.C."/>
            <person name="Straight P.D."/>
        </authorList>
    </citation>
    <scope>NUCLEOTIDE SEQUENCE [LARGE SCALE GENOMIC DNA]</scope>
    <source>
        <strain evidence="9 10">Riq4</strain>
    </source>
</reference>
<dbReference type="EMBL" id="LFQK01000004">
    <property type="protein sequence ID" value="KNH29574.1"/>
    <property type="molecule type" value="Genomic_DNA"/>
</dbReference>